<name>A0A4C1YS05_EUMVA</name>
<dbReference type="EMBL" id="BGZK01001318">
    <property type="protein sequence ID" value="GBP77125.1"/>
    <property type="molecule type" value="Genomic_DNA"/>
</dbReference>
<keyword evidence="2" id="KW-1185">Reference proteome</keyword>
<evidence type="ECO:0000313" key="2">
    <source>
        <dbReference type="Proteomes" id="UP000299102"/>
    </source>
</evidence>
<proteinExistence type="predicted"/>
<dbReference type="Proteomes" id="UP000299102">
    <property type="component" value="Unassembled WGS sequence"/>
</dbReference>
<sequence length="92" mass="10400">MISIVTGEQYGRYLTKSLPLRSRHTSTRIKLLTRSLAAPAAGRSQRRGRAARDTTPKIKTLGHIRMEFKDESYATTPPARRCILKYVAPKTE</sequence>
<protein>
    <submittedName>
        <fullName evidence="1">Uncharacterized protein</fullName>
    </submittedName>
</protein>
<accession>A0A4C1YS05</accession>
<comment type="caution">
    <text evidence="1">The sequence shown here is derived from an EMBL/GenBank/DDBJ whole genome shotgun (WGS) entry which is preliminary data.</text>
</comment>
<evidence type="ECO:0000313" key="1">
    <source>
        <dbReference type="EMBL" id="GBP77125.1"/>
    </source>
</evidence>
<gene>
    <name evidence="1" type="ORF">EVAR_99370_1</name>
</gene>
<dbReference type="AlphaFoldDB" id="A0A4C1YS05"/>
<reference evidence="1 2" key="1">
    <citation type="journal article" date="2019" name="Commun. Biol.">
        <title>The bagworm genome reveals a unique fibroin gene that provides high tensile strength.</title>
        <authorList>
            <person name="Kono N."/>
            <person name="Nakamura H."/>
            <person name="Ohtoshi R."/>
            <person name="Tomita M."/>
            <person name="Numata K."/>
            <person name="Arakawa K."/>
        </authorList>
    </citation>
    <scope>NUCLEOTIDE SEQUENCE [LARGE SCALE GENOMIC DNA]</scope>
</reference>
<organism evidence="1 2">
    <name type="scientific">Eumeta variegata</name>
    <name type="common">Bagworm moth</name>
    <name type="synonym">Eumeta japonica</name>
    <dbReference type="NCBI Taxonomy" id="151549"/>
    <lineage>
        <taxon>Eukaryota</taxon>
        <taxon>Metazoa</taxon>
        <taxon>Ecdysozoa</taxon>
        <taxon>Arthropoda</taxon>
        <taxon>Hexapoda</taxon>
        <taxon>Insecta</taxon>
        <taxon>Pterygota</taxon>
        <taxon>Neoptera</taxon>
        <taxon>Endopterygota</taxon>
        <taxon>Lepidoptera</taxon>
        <taxon>Glossata</taxon>
        <taxon>Ditrysia</taxon>
        <taxon>Tineoidea</taxon>
        <taxon>Psychidae</taxon>
        <taxon>Oiketicinae</taxon>
        <taxon>Eumeta</taxon>
    </lineage>
</organism>